<dbReference type="PANTHER" id="PTHR43335">
    <property type="entry name" value="ABC TRANSPORTER, ATP-BINDING PROTEIN"/>
    <property type="match status" value="1"/>
</dbReference>
<evidence type="ECO:0000259" key="5">
    <source>
        <dbReference type="PROSITE" id="PS50893"/>
    </source>
</evidence>
<accession>A0A0M2SGK3</accession>
<evidence type="ECO:0000256" key="3">
    <source>
        <dbReference type="ARBA" id="ARBA00022741"/>
    </source>
</evidence>
<evidence type="ECO:0000256" key="4">
    <source>
        <dbReference type="ARBA" id="ARBA00022840"/>
    </source>
</evidence>
<organism evidence="6 7">
    <name type="scientific">Salinicoccus sediminis</name>
    <dbReference type="NCBI Taxonomy" id="1432562"/>
    <lineage>
        <taxon>Bacteria</taxon>
        <taxon>Bacillati</taxon>
        <taxon>Bacillota</taxon>
        <taxon>Bacilli</taxon>
        <taxon>Bacillales</taxon>
        <taxon>Staphylococcaceae</taxon>
        <taxon>Salinicoccus</taxon>
    </lineage>
</organism>
<keyword evidence="2" id="KW-0813">Transport</keyword>
<dbReference type="SMART" id="SM00382">
    <property type="entry name" value="AAA"/>
    <property type="match status" value="1"/>
</dbReference>
<dbReference type="InterPro" id="IPR017871">
    <property type="entry name" value="ABC_transporter-like_CS"/>
</dbReference>
<keyword evidence="7" id="KW-1185">Reference proteome</keyword>
<dbReference type="PANTHER" id="PTHR43335:SF8">
    <property type="entry name" value="ABC TRANSPORTER, ATP-BINDING PROTEIN"/>
    <property type="match status" value="1"/>
</dbReference>
<evidence type="ECO:0000256" key="2">
    <source>
        <dbReference type="ARBA" id="ARBA00022448"/>
    </source>
</evidence>
<dbReference type="RefSeq" id="WP_046516347.1">
    <property type="nucleotide sequence ID" value="NZ_LAYZ01000024.1"/>
</dbReference>
<dbReference type="Pfam" id="PF00005">
    <property type="entry name" value="ABC_tran"/>
    <property type="match status" value="1"/>
</dbReference>
<reference evidence="6 7" key="1">
    <citation type="submission" date="2015-04" db="EMBL/GenBank/DDBJ databases">
        <title>Taxonomic description and genome sequence of Salinicoccus sediminis sp. nov., a novel hyper halotolerant bacterium isolated from marine sediment.</title>
        <authorList>
            <person name="Mathan Kumar R."/>
            <person name="Kaur G."/>
            <person name="Kumar N."/>
            <person name="Kumar A."/>
            <person name="Singh N.K."/>
            <person name="Kaur N."/>
            <person name="Mayilraj S."/>
        </authorList>
    </citation>
    <scope>NUCLEOTIDE SEQUENCE [LARGE SCALE GENOMIC DNA]</scope>
    <source>
        <strain evidence="6 7">SV-16</strain>
    </source>
</reference>
<evidence type="ECO:0000313" key="6">
    <source>
        <dbReference type="EMBL" id="KKK33834.1"/>
    </source>
</evidence>
<dbReference type="Gene3D" id="3.40.50.300">
    <property type="entry name" value="P-loop containing nucleotide triphosphate hydrolases"/>
    <property type="match status" value="1"/>
</dbReference>
<comment type="similarity">
    <text evidence="1">Belongs to the ABC transporter superfamily.</text>
</comment>
<dbReference type="InterPro" id="IPR003593">
    <property type="entry name" value="AAA+_ATPase"/>
</dbReference>
<proteinExistence type="inferred from homology"/>
<name>A0A0M2SGK3_9STAP</name>
<dbReference type="Proteomes" id="UP000034287">
    <property type="component" value="Unassembled WGS sequence"/>
</dbReference>
<dbReference type="InterPro" id="IPR027417">
    <property type="entry name" value="P-loop_NTPase"/>
</dbReference>
<dbReference type="GO" id="GO:0016887">
    <property type="term" value="F:ATP hydrolysis activity"/>
    <property type="evidence" value="ECO:0007669"/>
    <property type="project" value="InterPro"/>
</dbReference>
<keyword evidence="3" id="KW-0547">Nucleotide-binding</keyword>
<dbReference type="GO" id="GO:0005524">
    <property type="term" value="F:ATP binding"/>
    <property type="evidence" value="ECO:0007669"/>
    <property type="project" value="UniProtKB-KW"/>
</dbReference>
<gene>
    <name evidence="6" type="ORF">WN59_09475</name>
</gene>
<dbReference type="PROSITE" id="PS50893">
    <property type="entry name" value="ABC_TRANSPORTER_2"/>
    <property type="match status" value="1"/>
</dbReference>
<evidence type="ECO:0000313" key="7">
    <source>
        <dbReference type="Proteomes" id="UP000034287"/>
    </source>
</evidence>
<dbReference type="PATRIC" id="fig|1432562.3.peg.1874"/>
<dbReference type="STRING" id="1432562.WN59_09475"/>
<dbReference type="OrthoDB" id="9804819at2"/>
<dbReference type="CDD" id="cd03268">
    <property type="entry name" value="ABC_BcrA_bacitracin_resist"/>
    <property type="match status" value="1"/>
</dbReference>
<dbReference type="SUPFAM" id="SSF52540">
    <property type="entry name" value="P-loop containing nucleoside triphosphate hydrolases"/>
    <property type="match status" value="1"/>
</dbReference>
<keyword evidence="4 6" id="KW-0067">ATP-binding</keyword>
<dbReference type="AlphaFoldDB" id="A0A0M2SGK3"/>
<comment type="caution">
    <text evidence="6">The sequence shown here is derived from an EMBL/GenBank/DDBJ whole genome shotgun (WGS) entry which is preliminary data.</text>
</comment>
<evidence type="ECO:0000256" key="1">
    <source>
        <dbReference type="ARBA" id="ARBA00005417"/>
    </source>
</evidence>
<dbReference type="InterPro" id="IPR003439">
    <property type="entry name" value="ABC_transporter-like_ATP-bd"/>
</dbReference>
<dbReference type="EMBL" id="LAYZ01000024">
    <property type="protein sequence ID" value="KKK33834.1"/>
    <property type="molecule type" value="Genomic_DNA"/>
</dbReference>
<protein>
    <submittedName>
        <fullName evidence="6">Bacitracin ABC transporter ATP-binding protein</fullName>
    </submittedName>
</protein>
<dbReference type="PROSITE" id="PS00211">
    <property type="entry name" value="ABC_TRANSPORTER_1"/>
    <property type="match status" value="1"/>
</dbReference>
<feature type="domain" description="ABC transporter" evidence="5">
    <location>
        <begin position="6"/>
        <end position="234"/>
    </location>
</feature>
<sequence>MNDYILKMNGLTKKYKNHHAVDKVDLSIRKGDIYGFIGQNGAGKSTMLRLVTGLSFPTEGSLEIFGTDARTGLNDAQKRMGAIIENPALFSEMTARENLEVHRRQKGIPGRECIDETLALVGLTDTGVKKVKNFSLGMKQRLGLAMALLSDPEFLILDEPTNGLDPIGIVELRDLIRKLNREKGLTVLISSHILGELYQLATTYGIIHEGKLIEELSLKELDEKCRQHLKIKIDDVTKGATVLESDLGLTDFEVMPDKTINLYQHLDDVRKVSKTLTDNGLIIEHFARTGDSLESYFSKLVGGGRHE</sequence>